<dbReference type="RefSeq" id="WP_147033738.1">
    <property type="nucleotide sequence ID" value="NZ_CP042436.1"/>
</dbReference>
<feature type="transmembrane region" description="Helical" evidence="1">
    <location>
        <begin position="72"/>
        <end position="90"/>
    </location>
</feature>
<feature type="transmembrane region" description="Helical" evidence="1">
    <location>
        <begin position="142"/>
        <end position="164"/>
    </location>
</feature>
<name>A0A5B8V1I1_9SPHI</name>
<evidence type="ECO:0000256" key="1">
    <source>
        <dbReference type="SAM" id="Phobius"/>
    </source>
</evidence>
<keyword evidence="1" id="KW-0812">Transmembrane</keyword>
<proteinExistence type="predicted"/>
<protein>
    <submittedName>
        <fullName evidence="2">DUF4199 domain-containing protein</fullName>
    </submittedName>
</protein>
<feature type="transmembrane region" description="Helical" evidence="1">
    <location>
        <begin position="32"/>
        <end position="51"/>
    </location>
</feature>
<reference evidence="2 3" key="1">
    <citation type="journal article" date="2017" name="Curr. Microbiol.">
        <title>Mucilaginibacter ginsenosidivorans sp. nov., Isolated from Soil of Ginseng Field.</title>
        <authorList>
            <person name="Kim M.M."/>
            <person name="Siddiqi M.Z."/>
            <person name="Im W.T."/>
        </authorList>
    </citation>
    <scope>NUCLEOTIDE SEQUENCE [LARGE SCALE GENOMIC DNA]</scope>
    <source>
        <strain evidence="2 3">Gsoil 3017</strain>
    </source>
</reference>
<gene>
    <name evidence="2" type="ORF">FRZ54_20820</name>
</gene>
<dbReference type="AlphaFoldDB" id="A0A5B8V1I1"/>
<dbReference type="OrthoDB" id="6384283at2"/>
<evidence type="ECO:0000313" key="3">
    <source>
        <dbReference type="Proteomes" id="UP000321479"/>
    </source>
</evidence>
<dbReference type="EMBL" id="CP042436">
    <property type="protein sequence ID" value="QEC64905.1"/>
    <property type="molecule type" value="Genomic_DNA"/>
</dbReference>
<keyword evidence="1" id="KW-0472">Membrane</keyword>
<dbReference type="InterPro" id="IPR025250">
    <property type="entry name" value="DUF4199"/>
</dbReference>
<organism evidence="2 3">
    <name type="scientific">Mucilaginibacter ginsenosidivorans</name>
    <dbReference type="NCBI Taxonomy" id="398053"/>
    <lineage>
        <taxon>Bacteria</taxon>
        <taxon>Pseudomonadati</taxon>
        <taxon>Bacteroidota</taxon>
        <taxon>Sphingobacteriia</taxon>
        <taxon>Sphingobacteriales</taxon>
        <taxon>Sphingobacteriaceae</taxon>
        <taxon>Mucilaginibacter</taxon>
    </lineage>
</organism>
<dbReference type="KEGG" id="mgin:FRZ54_20820"/>
<evidence type="ECO:0000313" key="2">
    <source>
        <dbReference type="EMBL" id="QEC64905.1"/>
    </source>
</evidence>
<dbReference type="Proteomes" id="UP000321479">
    <property type="component" value="Chromosome"/>
</dbReference>
<keyword evidence="3" id="KW-1185">Reference proteome</keyword>
<sequence length="177" mass="19192">MKKTIIYGAIAGLLVTGVMLTGMAMIYDTDSAGSMVFGYTTMLVGFSLIFVNIKVSRDKNGGVISFGKAFKIGFGITLIASAIYVLGWMIEYYVFFPDFYDKCEIHQVAKLKAAGASLIAINAKAQEYEQIKKLVHNPLVHAFMTLIEIFPVGLLVSLVAALILKRRAGEGHAVATS</sequence>
<dbReference type="Pfam" id="PF13858">
    <property type="entry name" value="DUF4199"/>
    <property type="match status" value="1"/>
</dbReference>
<keyword evidence="1" id="KW-1133">Transmembrane helix</keyword>
<accession>A0A5B8V1I1</accession>
<feature type="transmembrane region" description="Helical" evidence="1">
    <location>
        <begin position="5"/>
        <end position="26"/>
    </location>
</feature>